<dbReference type="Proteomes" id="UP001153069">
    <property type="component" value="Unassembled WGS sequence"/>
</dbReference>
<organism evidence="5 6">
    <name type="scientific">Seminavis robusta</name>
    <dbReference type="NCBI Taxonomy" id="568900"/>
    <lineage>
        <taxon>Eukaryota</taxon>
        <taxon>Sar</taxon>
        <taxon>Stramenopiles</taxon>
        <taxon>Ochrophyta</taxon>
        <taxon>Bacillariophyta</taxon>
        <taxon>Bacillariophyceae</taxon>
        <taxon>Bacillariophycidae</taxon>
        <taxon>Naviculales</taxon>
        <taxon>Naviculaceae</taxon>
        <taxon>Seminavis</taxon>
    </lineage>
</organism>
<feature type="domain" description="FHA" evidence="4">
    <location>
        <begin position="115"/>
        <end position="144"/>
    </location>
</feature>
<dbReference type="InterPro" id="IPR036926">
    <property type="entry name" value="Thymidate_synth/dCMP_Mease_sf"/>
</dbReference>
<feature type="compositionally biased region" description="Basic and acidic residues" evidence="3">
    <location>
        <begin position="1"/>
        <end position="12"/>
    </location>
</feature>
<reference evidence="5" key="1">
    <citation type="submission" date="2020-06" db="EMBL/GenBank/DDBJ databases">
        <authorList>
            <consortium name="Plant Systems Biology data submission"/>
        </authorList>
    </citation>
    <scope>NUCLEOTIDE SEQUENCE</scope>
    <source>
        <strain evidence="5">D6</strain>
    </source>
</reference>
<evidence type="ECO:0000313" key="6">
    <source>
        <dbReference type="Proteomes" id="UP001153069"/>
    </source>
</evidence>
<evidence type="ECO:0000256" key="3">
    <source>
        <dbReference type="SAM" id="MobiDB-lite"/>
    </source>
</evidence>
<sequence length="526" mass="59403">MKFKQQEKKRPNDASGIDYLGPRPSSLRRTQETTITPGRPRALVSFSPCCNLLSSSTPLQSQTPMSQLTQPLYSPVDLTAGLDEHENQVEPLIALLEDGRNPPKEQSIEIREDTVAIGSDDTRCRIFIRSKHRRVSRVHCELSFFDGRCSLTAKSKCWVLSYNNNQWTPIKAGRGFPISHRSRLRLVCPGYKQEDAKDGGVEYIVHLMATIPGGNPGSHSFDLQYLHLLEQIELHGVLQTANKKGPNRALPKTFPFDIDLHDPTGQDRNLLPITSLRSLYGGRPALVEALWYLRGEDHITYLQDNNCPFWDRQATKKDDVDNWLGLNYGLLTNFPQPNGQGTYNQLEEEAIKPLCKHGSSSRNMTCSLFKPGEETVQRACTSSIQFSVSTNNNVESLNLTINQRSSDTIVGLPHDVVVWSIILHLVRREVWIRSQRKLHAGTLSFAIVQNCAHVYQINDGALHEILQRKPKPECQPYLVIDDDKSGIFDLAAAKKPPVSLRIAKYDHYHPSIRLQVAEDKKGYQQK</sequence>
<dbReference type="Pfam" id="PF00303">
    <property type="entry name" value="Thymidylat_synt"/>
    <property type="match status" value="1"/>
</dbReference>
<dbReference type="PROSITE" id="PS50006">
    <property type="entry name" value="FHA_DOMAIN"/>
    <property type="match status" value="1"/>
</dbReference>
<keyword evidence="2" id="KW-0808">Transferase</keyword>
<name>A0A9N8HUI8_9STRA</name>
<evidence type="ECO:0000256" key="1">
    <source>
        <dbReference type="ARBA" id="ARBA00022603"/>
    </source>
</evidence>
<dbReference type="InterPro" id="IPR000253">
    <property type="entry name" value="FHA_dom"/>
</dbReference>
<dbReference type="InterPro" id="IPR008984">
    <property type="entry name" value="SMAD_FHA_dom_sf"/>
</dbReference>
<dbReference type="InterPro" id="IPR023451">
    <property type="entry name" value="Thymidate_synth/dCMP_Mease_dom"/>
</dbReference>
<dbReference type="GO" id="GO:0004799">
    <property type="term" value="F:thymidylate synthase activity"/>
    <property type="evidence" value="ECO:0007669"/>
    <property type="project" value="TreeGrafter"/>
</dbReference>
<dbReference type="GO" id="GO:0032259">
    <property type="term" value="P:methylation"/>
    <property type="evidence" value="ECO:0007669"/>
    <property type="project" value="UniProtKB-KW"/>
</dbReference>
<evidence type="ECO:0000313" key="5">
    <source>
        <dbReference type="EMBL" id="CAB9527858.1"/>
    </source>
</evidence>
<feature type="region of interest" description="Disordered" evidence="3">
    <location>
        <begin position="1"/>
        <end position="40"/>
    </location>
</feature>
<dbReference type="CDD" id="cd00060">
    <property type="entry name" value="FHA"/>
    <property type="match status" value="1"/>
</dbReference>
<dbReference type="OrthoDB" id="766at2759"/>
<dbReference type="GO" id="GO:0005829">
    <property type="term" value="C:cytosol"/>
    <property type="evidence" value="ECO:0007669"/>
    <property type="project" value="TreeGrafter"/>
</dbReference>
<gene>
    <name evidence="5" type="ORF">SEMRO_2094_G314130.1</name>
</gene>
<dbReference type="Gene3D" id="2.60.200.20">
    <property type="match status" value="1"/>
</dbReference>
<dbReference type="AlphaFoldDB" id="A0A9N8HUI8"/>
<keyword evidence="6" id="KW-1185">Reference proteome</keyword>
<dbReference type="SUPFAM" id="SSF55831">
    <property type="entry name" value="Thymidylate synthase/dCMP hydroxymethylase"/>
    <property type="match status" value="1"/>
</dbReference>
<protein>
    <submittedName>
        <fullName evidence="5">Thymidylate synthase</fullName>
    </submittedName>
</protein>
<comment type="caution">
    <text evidence="5">The sequence shown here is derived from an EMBL/GenBank/DDBJ whole genome shotgun (WGS) entry which is preliminary data.</text>
</comment>
<dbReference type="EMBL" id="CAICTM010002092">
    <property type="protein sequence ID" value="CAB9527858.1"/>
    <property type="molecule type" value="Genomic_DNA"/>
</dbReference>
<dbReference type="Gene3D" id="3.30.572.10">
    <property type="entry name" value="Thymidylate synthase/dCMP hydroxymethylase domain"/>
    <property type="match status" value="1"/>
</dbReference>
<evidence type="ECO:0000259" key="4">
    <source>
        <dbReference type="PROSITE" id="PS50006"/>
    </source>
</evidence>
<accession>A0A9N8HUI8</accession>
<dbReference type="PANTHER" id="PTHR11548:SF1">
    <property type="entry name" value="THYMIDYLATE SYNTHASE 1"/>
    <property type="match status" value="1"/>
</dbReference>
<keyword evidence="1" id="KW-0489">Methyltransferase</keyword>
<evidence type="ECO:0000256" key="2">
    <source>
        <dbReference type="ARBA" id="ARBA00022679"/>
    </source>
</evidence>
<dbReference type="SUPFAM" id="SSF49879">
    <property type="entry name" value="SMAD/FHA domain"/>
    <property type="match status" value="1"/>
</dbReference>
<dbReference type="PANTHER" id="PTHR11548">
    <property type="entry name" value="THYMIDYLATE SYNTHASE 1"/>
    <property type="match status" value="1"/>
</dbReference>
<proteinExistence type="predicted"/>
<dbReference type="InterPro" id="IPR045097">
    <property type="entry name" value="Thymidate_synth/dCMP_Mease"/>
</dbReference>
<dbReference type="GO" id="GO:0006231">
    <property type="term" value="P:dTMP biosynthetic process"/>
    <property type="evidence" value="ECO:0007669"/>
    <property type="project" value="TreeGrafter"/>
</dbReference>